<proteinExistence type="predicted"/>
<feature type="compositionally biased region" description="Basic and acidic residues" evidence="2">
    <location>
        <begin position="140"/>
        <end position="162"/>
    </location>
</feature>
<evidence type="ECO:0000256" key="1">
    <source>
        <dbReference type="ARBA" id="ARBA00023054"/>
    </source>
</evidence>
<protein>
    <submittedName>
        <fullName evidence="3">Uncharacterized protein</fullName>
    </submittedName>
</protein>
<feature type="compositionally biased region" description="Basic and acidic residues" evidence="2">
    <location>
        <begin position="97"/>
        <end position="128"/>
    </location>
</feature>
<evidence type="ECO:0000256" key="2">
    <source>
        <dbReference type="SAM" id="MobiDB-lite"/>
    </source>
</evidence>
<dbReference type="PANTHER" id="PTHR16768">
    <property type="entry name" value="DOWN REGULATED IN RENAL CARCINOMA 1/TU3A"/>
    <property type="match status" value="1"/>
</dbReference>
<reference evidence="3" key="1">
    <citation type="submission" date="2023-07" db="EMBL/GenBank/DDBJ databases">
        <title>Chromosome-level Genome Assembly of Striped Snakehead (Channa striata).</title>
        <authorList>
            <person name="Liu H."/>
        </authorList>
    </citation>
    <scope>NUCLEOTIDE SEQUENCE</scope>
    <source>
        <strain evidence="3">Gz</strain>
        <tissue evidence="3">Muscle</tissue>
    </source>
</reference>
<dbReference type="Proteomes" id="UP001187415">
    <property type="component" value="Unassembled WGS sequence"/>
</dbReference>
<sequence length="162" mass="19144">MWTGLWTHTEENMGVTYGKKKDLPGGSETRENGSVLLENQNEEKTQWPELLASPSQPQSEEETTDLITLQKPLNPFTAPQSRQELHKELQMTNKRRPSQERKSELQQALEKRKWEQRMETGRDQEEAKKNHHHFIGSCWKEWREKEKATRERSQSSSESKRE</sequence>
<dbReference type="EMBL" id="JAUPFM010000001">
    <property type="protein sequence ID" value="KAK2862031.1"/>
    <property type="molecule type" value="Genomic_DNA"/>
</dbReference>
<evidence type="ECO:0000313" key="4">
    <source>
        <dbReference type="Proteomes" id="UP001187415"/>
    </source>
</evidence>
<keyword evidence="1" id="KW-0175">Coiled coil</keyword>
<dbReference type="InterPro" id="IPR009533">
    <property type="entry name" value="FAM107"/>
</dbReference>
<dbReference type="PANTHER" id="PTHR16768:SF5">
    <property type="entry name" value="FI14214P"/>
    <property type="match status" value="1"/>
</dbReference>
<organism evidence="3 4">
    <name type="scientific">Channa striata</name>
    <name type="common">Snakehead murrel</name>
    <name type="synonym">Ophicephalus striatus</name>
    <dbReference type="NCBI Taxonomy" id="64152"/>
    <lineage>
        <taxon>Eukaryota</taxon>
        <taxon>Metazoa</taxon>
        <taxon>Chordata</taxon>
        <taxon>Craniata</taxon>
        <taxon>Vertebrata</taxon>
        <taxon>Euteleostomi</taxon>
        <taxon>Actinopterygii</taxon>
        <taxon>Neopterygii</taxon>
        <taxon>Teleostei</taxon>
        <taxon>Neoteleostei</taxon>
        <taxon>Acanthomorphata</taxon>
        <taxon>Anabantaria</taxon>
        <taxon>Anabantiformes</taxon>
        <taxon>Channoidei</taxon>
        <taxon>Channidae</taxon>
        <taxon>Channa</taxon>
    </lineage>
</organism>
<accession>A0AA88NR61</accession>
<feature type="compositionally biased region" description="Basic and acidic residues" evidence="2">
    <location>
        <begin position="19"/>
        <end position="31"/>
    </location>
</feature>
<keyword evidence="4" id="KW-1185">Reference proteome</keyword>
<gene>
    <name evidence="3" type="ORF">Q5P01_001564</name>
</gene>
<comment type="caution">
    <text evidence="3">The sequence shown here is derived from an EMBL/GenBank/DDBJ whole genome shotgun (WGS) entry which is preliminary data.</text>
</comment>
<evidence type="ECO:0000313" key="3">
    <source>
        <dbReference type="EMBL" id="KAK2862031.1"/>
    </source>
</evidence>
<dbReference type="AlphaFoldDB" id="A0AA88NR61"/>
<name>A0AA88NR61_CHASR</name>
<dbReference type="Pfam" id="PF06625">
    <property type="entry name" value="DUF1151"/>
    <property type="match status" value="1"/>
</dbReference>
<feature type="region of interest" description="Disordered" evidence="2">
    <location>
        <begin position="1"/>
        <end position="162"/>
    </location>
</feature>